<dbReference type="SUPFAM" id="SSF103025">
    <property type="entry name" value="Folate-binding domain"/>
    <property type="match status" value="1"/>
</dbReference>
<evidence type="ECO:0000256" key="1">
    <source>
        <dbReference type="ARBA" id="ARBA00022946"/>
    </source>
</evidence>
<name>A0AAW9QMR5_9CHRO</name>
<dbReference type="PANTHER" id="PTHR22602">
    <property type="entry name" value="TRANSFERASE CAF17, MITOCHONDRIAL-RELATED"/>
    <property type="match status" value="1"/>
</dbReference>
<proteinExistence type="predicted"/>
<evidence type="ECO:0000313" key="3">
    <source>
        <dbReference type="EMBL" id="MEG3438373.1"/>
    </source>
</evidence>
<dbReference type="InterPro" id="IPR045179">
    <property type="entry name" value="YgfZ/GcvT"/>
</dbReference>
<dbReference type="Proteomes" id="UP001328733">
    <property type="component" value="Unassembled WGS sequence"/>
</dbReference>
<protein>
    <submittedName>
        <fullName evidence="3">Folate-binding protein</fullName>
    </submittedName>
</protein>
<accession>A0AAW9QMR5</accession>
<dbReference type="InterPro" id="IPR006222">
    <property type="entry name" value="GCVT_N"/>
</dbReference>
<dbReference type="Pfam" id="PF01571">
    <property type="entry name" value="GCV_T"/>
    <property type="match status" value="1"/>
</dbReference>
<dbReference type="GO" id="GO:0016226">
    <property type="term" value="P:iron-sulfur cluster assembly"/>
    <property type="evidence" value="ECO:0007669"/>
    <property type="project" value="TreeGrafter"/>
</dbReference>
<dbReference type="EMBL" id="JBAFSM010000027">
    <property type="protein sequence ID" value="MEG3438373.1"/>
    <property type="molecule type" value="Genomic_DNA"/>
</dbReference>
<dbReference type="NCBIfam" id="TIGR03317">
    <property type="entry name" value="ygfZ_signature"/>
    <property type="match status" value="1"/>
</dbReference>
<dbReference type="PANTHER" id="PTHR22602:SF0">
    <property type="entry name" value="TRANSFERASE CAF17, MITOCHONDRIAL-RELATED"/>
    <property type="match status" value="1"/>
</dbReference>
<dbReference type="Gene3D" id="3.30.1360.120">
    <property type="entry name" value="Probable tRNA modification gtpase trme, domain 1"/>
    <property type="match status" value="1"/>
</dbReference>
<dbReference type="AlphaFoldDB" id="A0AAW9QMR5"/>
<comment type="caution">
    <text evidence="3">The sequence shown here is derived from an EMBL/GenBank/DDBJ whole genome shotgun (WGS) entry which is preliminary data.</text>
</comment>
<keyword evidence="4" id="KW-1185">Reference proteome</keyword>
<reference evidence="3 4" key="1">
    <citation type="submission" date="2024-01" db="EMBL/GenBank/DDBJ databases">
        <title>Genomic insights into the taxonomy and metabolism of the cyanobacterium Pannus brasiliensis CCIBt3594.</title>
        <authorList>
            <person name="Machado M."/>
            <person name="Botero N.B."/>
            <person name="Andreote A.P.D."/>
            <person name="Feitosa A.M.T."/>
            <person name="Popin R."/>
            <person name="Sivonen K."/>
            <person name="Fiore M.F."/>
        </authorList>
    </citation>
    <scope>NUCLEOTIDE SEQUENCE [LARGE SCALE GENOMIC DNA]</scope>
    <source>
        <strain evidence="3 4">CCIBt3594</strain>
    </source>
</reference>
<sequence>MKEQLREVQEKYGAIFRENHDVPESFNRDRDALTADPLLIDRSDLGVLWMTGSDRLRFLHNQTTNRIDSIRPDRGMETIFVNSTGRTLDLATVYATEDSLLILVDPNRRSFLLPWIDRYIFPMDKVEITDVSDNFGVFTLIGDRSGEYLQKIGVSEEILAGVEGDHREVSVAIGPIRVAVGTGLDLPGYTLIVPVAILAPFWEELVKMGAIPAGSTVWETLRVRQGRPAADRELTEDYNALEAGLWRAISFEKGCYIGQETIARLNTYKGVKQRLWGIQLDRPVEVGTAIEGEAGKIGEITSVVDNFALGYVKTKAGGPGLAVKVGEAKGEVVAVPYLRHEYL</sequence>
<dbReference type="InterPro" id="IPR017703">
    <property type="entry name" value="YgfZ/GCV_T_CS"/>
</dbReference>
<gene>
    <name evidence="3" type="ORF">V0288_14680</name>
</gene>
<evidence type="ECO:0000313" key="4">
    <source>
        <dbReference type="Proteomes" id="UP001328733"/>
    </source>
</evidence>
<dbReference type="InterPro" id="IPR027266">
    <property type="entry name" value="TrmE/GcvT-like"/>
</dbReference>
<evidence type="ECO:0000259" key="2">
    <source>
        <dbReference type="Pfam" id="PF01571"/>
    </source>
</evidence>
<keyword evidence="1" id="KW-0809">Transit peptide</keyword>
<dbReference type="RefSeq" id="WP_332865853.1">
    <property type="nucleotide sequence ID" value="NZ_JBAFSM010000027.1"/>
</dbReference>
<dbReference type="PIRSF" id="PIRSF006487">
    <property type="entry name" value="GcvT"/>
    <property type="match status" value="1"/>
</dbReference>
<feature type="domain" description="GCVT N-terminal" evidence="2">
    <location>
        <begin position="22"/>
        <end position="253"/>
    </location>
</feature>
<organism evidence="3 4">
    <name type="scientific">Pannus brasiliensis CCIBt3594</name>
    <dbReference type="NCBI Taxonomy" id="1427578"/>
    <lineage>
        <taxon>Bacteria</taxon>
        <taxon>Bacillati</taxon>
        <taxon>Cyanobacteriota</taxon>
        <taxon>Cyanophyceae</taxon>
        <taxon>Oscillatoriophycideae</taxon>
        <taxon>Chroococcales</taxon>
        <taxon>Microcystaceae</taxon>
        <taxon>Pannus</taxon>
    </lineage>
</organism>